<dbReference type="Proteomes" id="UP001305779">
    <property type="component" value="Unassembled WGS sequence"/>
</dbReference>
<accession>A0ABR0EK40</accession>
<dbReference type="PANTHER" id="PTHR38116">
    <property type="entry name" value="CHROMOSOME 7, WHOLE GENOME SHOTGUN SEQUENCE"/>
    <property type="match status" value="1"/>
</dbReference>
<sequence>MNAQIFTISPRRTRGRPRADPQDDQWFGIDDARERKRRQDRLAQRARSKHGRDVRPKAWARLIVARREAQVRREVGLLHRGQQLPNQTTSYGAITFEPSTEEIAPDYLLLTLAAPLLYAALVGHGDILGLKRAECHQLVKSLRANAEVPASLQPTPLQLTTPHLPWIDRFPFPRMRDNMIILRDVINLDPFCGELFSGNSFYLEHGKPSWDPKNWRIDSEFSTKWGFLLY</sequence>
<evidence type="ECO:0000313" key="2">
    <source>
        <dbReference type="EMBL" id="KAK4501625.1"/>
    </source>
</evidence>
<dbReference type="Pfam" id="PF11905">
    <property type="entry name" value="DUF3425"/>
    <property type="match status" value="1"/>
</dbReference>
<dbReference type="InterPro" id="IPR021833">
    <property type="entry name" value="DUF3425"/>
</dbReference>
<dbReference type="EMBL" id="JAXOVC010000005">
    <property type="protein sequence ID" value="KAK4501625.1"/>
    <property type="molecule type" value="Genomic_DNA"/>
</dbReference>
<organism evidence="2 3">
    <name type="scientific">Zasmidium cellare</name>
    <name type="common">Wine cellar mold</name>
    <name type="synonym">Racodium cellare</name>
    <dbReference type="NCBI Taxonomy" id="395010"/>
    <lineage>
        <taxon>Eukaryota</taxon>
        <taxon>Fungi</taxon>
        <taxon>Dikarya</taxon>
        <taxon>Ascomycota</taxon>
        <taxon>Pezizomycotina</taxon>
        <taxon>Dothideomycetes</taxon>
        <taxon>Dothideomycetidae</taxon>
        <taxon>Mycosphaerellales</taxon>
        <taxon>Mycosphaerellaceae</taxon>
        <taxon>Zasmidium</taxon>
    </lineage>
</organism>
<evidence type="ECO:0000256" key="1">
    <source>
        <dbReference type="SAM" id="MobiDB-lite"/>
    </source>
</evidence>
<evidence type="ECO:0000313" key="3">
    <source>
        <dbReference type="Proteomes" id="UP001305779"/>
    </source>
</evidence>
<protein>
    <submittedName>
        <fullName evidence="2">Uncharacterized protein</fullName>
    </submittedName>
</protein>
<comment type="caution">
    <text evidence="2">The sequence shown here is derived from an EMBL/GenBank/DDBJ whole genome shotgun (WGS) entry which is preliminary data.</text>
</comment>
<reference evidence="2 3" key="1">
    <citation type="journal article" date="2023" name="G3 (Bethesda)">
        <title>A chromosome-level genome assembly of Zasmidium syzygii isolated from banana leaves.</title>
        <authorList>
            <person name="van Westerhoven A.C."/>
            <person name="Mehrabi R."/>
            <person name="Talebi R."/>
            <person name="Steentjes M.B.F."/>
            <person name="Corcolon B."/>
            <person name="Chong P.A."/>
            <person name="Kema G.H.J."/>
            <person name="Seidl M.F."/>
        </authorList>
    </citation>
    <scope>NUCLEOTIDE SEQUENCE [LARGE SCALE GENOMIC DNA]</scope>
    <source>
        <strain evidence="2 3">P124</strain>
    </source>
</reference>
<proteinExistence type="predicted"/>
<name>A0ABR0EK40_ZASCE</name>
<gene>
    <name evidence="2" type="ORF">PRZ48_007434</name>
</gene>
<keyword evidence="3" id="KW-1185">Reference proteome</keyword>
<dbReference type="PANTHER" id="PTHR38116:SF1">
    <property type="entry name" value="BZIP DOMAIN-CONTAINING PROTEIN"/>
    <property type="match status" value="1"/>
</dbReference>
<feature type="region of interest" description="Disordered" evidence="1">
    <location>
        <begin position="1"/>
        <end position="26"/>
    </location>
</feature>